<evidence type="ECO:0000313" key="2">
    <source>
        <dbReference type="EMBL" id="BAD85972.1"/>
    </source>
</evidence>
<accession>Q5JJ80</accession>
<dbReference type="InParanoid" id="Q5JJ80"/>
<dbReference type="HOGENOM" id="CLU_840971_0_0_2"/>
<sequence length="330" mass="37066">MSKIPLFRLIALSISLLVFASPTASSDIEVITQGVLPTEGIHISIGTLPNSNIILISTGEIDAHNDVLVHPDTEIYWYYYLNSSGLHFLGAECYNPMYVMCPRLSLNVSDNLARFKSKGRLVSGLHENGFLGFDFGNESYKVSLSEILPYLWDEGWIDYLSGYRLNGSLVFFPAVTIEITGADVKCVDCIPGEGAVSVRFKQLYNVTYYTRNSGTTWKRSTIKSEVLDQAGLLSLLERQIYVFFYNGTLHAFETGKVQLEYSTATVNDGNLTRVLVAPRFHYSNLAAPVVFYGNTFSCGDLKTMDQSDLCWFWSLVVIFVLVVWLAWKRK</sequence>
<feature type="transmembrane region" description="Helical" evidence="1">
    <location>
        <begin position="311"/>
        <end position="327"/>
    </location>
</feature>
<gene>
    <name evidence="2" type="ordered locus">TK1783</name>
</gene>
<protein>
    <submittedName>
        <fullName evidence="2">Hypothetical membrane protein</fullName>
    </submittedName>
</protein>
<dbReference type="KEGG" id="tko:TK1783"/>
<dbReference type="RefSeq" id="WP_011250734.1">
    <property type="nucleotide sequence ID" value="NC_006624.1"/>
</dbReference>
<dbReference type="EMBL" id="AP006878">
    <property type="protein sequence ID" value="BAD85972.1"/>
    <property type="molecule type" value="Genomic_DNA"/>
</dbReference>
<keyword evidence="3" id="KW-1185">Reference proteome</keyword>
<evidence type="ECO:0000256" key="1">
    <source>
        <dbReference type="SAM" id="Phobius"/>
    </source>
</evidence>
<evidence type="ECO:0000313" key="3">
    <source>
        <dbReference type="Proteomes" id="UP000000536"/>
    </source>
</evidence>
<dbReference type="PATRIC" id="fig|69014.16.peg.1739"/>
<dbReference type="AlphaFoldDB" id="Q5JJ80"/>
<dbReference type="Proteomes" id="UP000000536">
    <property type="component" value="Chromosome"/>
</dbReference>
<dbReference type="EnsemblBacteria" id="BAD85972">
    <property type="protein sequence ID" value="BAD85972"/>
    <property type="gene ID" value="TK1783"/>
</dbReference>
<proteinExistence type="predicted"/>
<organism evidence="2 3">
    <name type="scientific">Thermococcus kodakarensis (strain ATCC BAA-918 / JCM 12380 / KOD1)</name>
    <name type="common">Pyrococcus kodakaraensis (strain KOD1)</name>
    <dbReference type="NCBI Taxonomy" id="69014"/>
    <lineage>
        <taxon>Archaea</taxon>
        <taxon>Methanobacteriati</taxon>
        <taxon>Methanobacteriota</taxon>
        <taxon>Thermococci</taxon>
        <taxon>Thermococcales</taxon>
        <taxon>Thermococcaceae</taxon>
        <taxon>Thermococcus</taxon>
    </lineage>
</organism>
<keyword evidence="1" id="KW-0472">Membrane</keyword>
<name>Q5JJ80_THEKO</name>
<keyword evidence="1" id="KW-0812">Transmembrane</keyword>
<dbReference type="GeneID" id="78448313"/>
<keyword evidence="1" id="KW-1133">Transmembrane helix</keyword>
<reference evidence="2 3" key="1">
    <citation type="journal article" date="2005" name="Genome Res.">
        <title>Complete genome sequence of the hyperthermophilic archaeon Thermococcus kodakaraensis KOD1 and comparison with Pyrococcus genomes.</title>
        <authorList>
            <person name="Fukui T."/>
            <person name="Atomi H."/>
            <person name="Kanai T."/>
            <person name="Matsumi R."/>
            <person name="Fujiwara S."/>
            <person name="Imanaka T."/>
        </authorList>
    </citation>
    <scope>NUCLEOTIDE SEQUENCE [LARGE SCALE GENOMIC DNA]</scope>
    <source>
        <strain evidence="3">ATCC BAA-918 / JCM 12380 / KOD1</strain>
    </source>
</reference>
<dbReference type="OrthoDB" id="99336at2157"/>